<reference evidence="2" key="1">
    <citation type="submission" date="2025-08" db="UniProtKB">
        <authorList>
            <consortium name="RefSeq"/>
        </authorList>
    </citation>
    <scope>IDENTIFICATION</scope>
</reference>
<sequence>MSPSRFEAWARLFVTKFLGSHISTDRLILTEEGGATFTFKGASKKSSLEVVLKVHNPQFYWKVTTRADIGLADAYIDGDLSFADKDQGLLHLIMANMKRGWWTPSLFTAGIASAKFFLQHVLRQNTLTQARRNISHHYDLSNEVFSLFLGETMAYSCAIFKTEDEDLDTAQLRKISALIEKARIDKKHEILDIGCGWGTFAIEVVKQTGCKCTGLTLSVEQLKYAEMKVKEAGLQDHIRLLLCDYRELPKGYKYDIIVSCEMIEHVGHEYMEDFFSSCESALAEDGLLVLQSTSIADERYDEYRRSSDFIKEYIFPGGCLPSLSRITSAMGVASRLCVEHVENIGSHYYHTLRRWRKNFLENKSKILAMGFDEKFIRTWEYYFDYCAAGFKSYTLWNYQIVFSRPGNVGVLGNPYKGFPSAYRHDEQHSWEHRSAISITKPVVQDLKIVDKWTVLMNIIPYSGQMDFIDRDIAGGEEPTKAMDDLLAISLRCILPQNERPNIRQVFDDLCSISRQDWGRRPFRFLNCWLEHPLFFENLKLSWTKACAEHAGRFSLLRKLSYLASTIRKWNENSFGNQDERFYKATDWFTGPDGFTFNLYKAAWSLIGDELFHVVSEFFRVGKMPKGVDTSYVTLLPKNAHSTKFKDFRPISLIHGAYKIVGKLLSSRI</sequence>
<protein>
    <submittedName>
        <fullName evidence="2">Uncharacterized protein LOC105137508</fullName>
    </submittedName>
</protein>
<dbReference type="CDD" id="cd02440">
    <property type="entry name" value="AdoMet_MTases"/>
    <property type="match status" value="1"/>
</dbReference>
<accession>A0AAJ6Y4A3</accession>
<gene>
    <name evidence="2" type="primary">LOC105137508</name>
</gene>
<dbReference type="Proteomes" id="UP000694918">
    <property type="component" value="Unplaced"/>
</dbReference>
<organism evidence="1 2">
    <name type="scientific">Populus euphratica</name>
    <name type="common">Euphrates poplar</name>
    <dbReference type="NCBI Taxonomy" id="75702"/>
    <lineage>
        <taxon>Eukaryota</taxon>
        <taxon>Viridiplantae</taxon>
        <taxon>Streptophyta</taxon>
        <taxon>Embryophyta</taxon>
        <taxon>Tracheophyta</taxon>
        <taxon>Spermatophyta</taxon>
        <taxon>Magnoliopsida</taxon>
        <taxon>eudicotyledons</taxon>
        <taxon>Gunneridae</taxon>
        <taxon>Pentapetalae</taxon>
        <taxon>rosids</taxon>
        <taxon>fabids</taxon>
        <taxon>Malpighiales</taxon>
        <taxon>Salicaceae</taxon>
        <taxon>Saliceae</taxon>
        <taxon>Populus</taxon>
    </lineage>
</organism>
<dbReference type="GO" id="GO:0008168">
    <property type="term" value="F:methyltransferase activity"/>
    <property type="evidence" value="ECO:0007669"/>
    <property type="project" value="TreeGrafter"/>
</dbReference>
<evidence type="ECO:0000313" key="2">
    <source>
        <dbReference type="RefSeq" id="XP_011041574.1"/>
    </source>
</evidence>
<evidence type="ECO:0000313" key="1">
    <source>
        <dbReference type="Proteomes" id="UP000694918"/>
    </source>
</evidence>
<dbReference type="InterPro" id="IPR029063">
    <property type="entry name" value="SAM-dependent_MTases_sf"/>
</dbReference>
<name>A0AAJ6Y4A3_POPEU</name>
<dbReference type="PANTHER" id="PTHR43675">
    <property type="entry name" value="ARSENITE METHYLTRANSFERASE"/>
    <property type="match status" value="1"/>
</dbReference>
<dbReference type="GeneID" id="105137508"/>
<dbReference type="Gene3D" id="3.40.50.150">
    <property type="entry name" value="Vaccinia Virus protein VP39"/>
    <property type="match status" value="1"/>
</dbReference>
<dbReference type="Pfam" id="PF02353">
    <property type="entry name" value="CMAS"/>
    <property type="match status" value="1"/>
</dbReference>
<proteinExistence type="predicted"/>
<dbReference type="RefSeq" id="XP_011041574.1">
    <property type="nucleotide sequence ID" value="XM_011043272.1"/>
</dbReference>
<dbReference type="PANTHER" id="PTHR43675:SF25">
    <property type="entry name" value="CYCLOPROPANE FATTY ACID SYNTHASE"/>
    <property type="match status" value="1"/>
</dbReference>
<dbReference type="KEGG" id="peu:105137508"/>
<dbReference type="SUPFAM" id="SSF53335">
    <property type="entry name" value="S-adenosyl-L-methionine-dependent methyltransferases"/>
    <property type="match status" value="1"/>
</dbReference>
<keyword evidence="1" id="KW-1185">Reference proteome</keyword>
<dbReference type="AlphaFoldDB" id="A0AAJ6Y4A3"/>
<dbReference type="InterPro" id="IPR026669">
    <property type="entry name" value="Arsenite_MeTrfase-like"/>
</dbReference>